<dbReference type="InterPro" id="IPR006840">
    <property type="entry name" value="ChaC"/>
</dbReference>
<dbReference type="PANTHER" id="PTHR12192">
    <property type="entry name" value="CATION TRANSPORT PROTEIN CHAC-RELATED"/>
    <property type="match status" value="1"/>
</dbReference>
<evidence type="ECO:0000313" key="3">
    <source>
        <dbReference type="EMBL" id="WVT03812.1"/>
    </source>
</evidence>
<dbReference type="CDD" id="cd06661">
    <property type="entry name" value="GGCT_like"/>
    <property type="match status" value="1"/>
</dbReference>
<dbReference type="EMBL" id="CP133148">
    <property type="protein sequence ID" value="WVT03812.1"/>
    <property type="molecule type" value="Genomic_DNA"/>
</dbReference>
<proteinExistence type="predicted"/>
<dbReference type="RefSeq" id="WP_331373013.1">
    <property type="nucleotide sequence ID" value="NZ_CP133148.1"/>
</dbReference>
<dbReference type="SUPFAM" id="SSF110857">
    <property type="entry name" value="Gamma-glutamyl cyclotransferase-like"/>
    <property type="match status" value="1"/>
</dbReference>
<organism evidence="3 4">
    <name type="scientific">Sinorhizobium chiapasense</name>
    <dbReference type="NCBI Taxonomy" id="501572"/>
    <lineage>
        <taxon>Bacteria</taxon>
        <taxon>Pseudomonadati</taxon>
        <taxon>Pseudomonadota</taxon>
        <taxon>Alphaproteobacteria</taxon>
        <taxon>Hyphomicrobiales</taxon>
        <taxon>Rhizobiaceae</taxon>
        <taxon>Sinorhizobium/Ensifer group</taxon>
        <taxon>Sinorhizobium</taxon>
    </lineage>
</organism>
<evidence type="ECO:0000256" key="1">
    <source>
        <dbReference type="ARBA" id="ARBA00012344"/>
    </source>
</evidence>
<gene>
    <name evidence="3" type="ORF">RB548_20475</name>
</gene>
<dbReference type="Proteomes" id="UP001432360">
    <property type="component" value="Chromosome"/>
</dbReference>
<keyword evidence="2" id="KW-0456">Lyase</keyword>
<dbReference type="PANTHER" id="PTHR12192:SF2">
    <property type="entry name" value="GLUTATHIONE-SPECIFIC GAMMA-GLUTAMYLCYCLOTRANSFERASE 2"/>
    <property type="match status" value="1"/>
</dbReference>
<dbReference type="InterPro" id="IPR036568">
    <property type="entry name" value="GGCT-like_sf"/>
</dbReference>
<keyword evidence="4" id="KW-1185">Reference proteome</keyword>
<dbReference type="Pfam" id="PF04752">
    <property type="entry name" value="ChaC"/>
    <property type="match status" value="1"/>
</dbReference>
<protein>
    <recommendedName>
        <fullName evidence="1">glutathione-specific gamma-glutamylcyclotransferase</fullName>
        <ecNumber evidence="1">4.3.2.7</ecNumber>
    </recommendedName>
</protein>
<evidence type="ECO:0000313" key="4">
    <source>
        <dbReference type="Proteomes" id="UP001432360"/>
    </source>
</evidence>
<name>A0ABZ2B8I4_9HYPH</name>
<dbReference type="InterPro" id="IPR013024">
    <property type="entry name" value="GGCT-like"/>
</dbReference>
<dbReference type="EC" id="4.3.2.7" evidence="1"/>
<dbReference type="Gene3D" id="3.10.490.10">
    <property type="entry name" value="Gamma-glutamyl cyclotransferase-like"/>
    <property type="match status" value="1"/>
</dbReference>
<accession>A0ABZ2B8I4</accession>
<sequence>MTVPRKPRSLSLTPAHVAKVHRAVTDGGPGPGAVLHSDADYDEWVARMIRSHPAPGSRTMLFAYGSLIWKPEIEHVGETVGVARGWHRSFCFRMIRFRGTPEQPGLMMALDRGGQCRGVLYELPDDDLEGQFGRLFRREFTYKPPNSMPRWIKVETDSGPVSALAFVMNRASPLYAGPLSLEAVAEVLACACGHVGSGAEYLLNTVTHLEARGIRDRNLWRLQALVAECIERHNGAVHADEAAERLMVTRSV</sequence>
<evidence type="ECO:0000256" key="2">
    <source>
        <dbReference type="ARBA" id="ARBA00023239"/>
    </source>
</evidence>
<reference evidence="3" key="1">
    <citation type="submission" date="2023-08" db="EMBL/GenBank/DDBJ databases">
        <title>Complete genome sequence of Sinorhizobium chiapanecum ITTG S70 isolated from Acaciella angustissima nodules in Chiapas-Mexico.</title>
        <authorList>
            <person name="Rincon-Rosales R."/>
            <person name="Rogel M.A."/>
            <person name="Rincon-Medina C.I."/>
            <person name="Guerrero G."/>
            <person name="Manzano-Gomez L.A."/>
            <person name="Lopez-Lopez A."/>
            <person name="Rincon Molina F.A."/>
            <person name="Martinez-Romero E."/>
        </authorList>
    </citation>
    <scope>NUCLEOTIDE SEQUENCE</scope>
    <source>
        <strain evidence="3">ITTG S70</strain>
    </source>
</reference>